<dbReference type="EMBL" id="AZGE01000004">
    <property type="protein sequence ID" value="KRM16314.1"/>
    <property type="molecule type" value="Genomic_DNA"/>
</dbReference>
<evidence type="ECO:0000313" key="3">
    <source>
        <dbReference type="EMBL" id="KRM16314.1"/>
    </source>
</evidence>
<dbReference type="PANTHER" id="PTHR34477">
    <property type="entry name" value="UPF0213 PROTEIN YHBQ"/>
    <property type="match status" value="1"/>
</dbReference>
<dbReference type="InterPro" id="IPR050190">
    <property type="entry name" value="UPF0213_domain"/>
</dbReference>
<gene>
    <name evidence="3" type="ORF">FC49_GL001431</name>
</gene>
<comment type="caution">
    <text evidence="3">The sequence shown here is derived from an EMBL/GenBank/DDBJ whole genome shotgun (WGS) entry which is preliminary data.</text>
</comment>
<dbReference type="Proteomes" id="UP000050973">
    <property type="component" value="Unassembled WGS sequence"/>
</dbReference>
<feature type="domain" description="GIY-YIG" evidence="2">
    <location>
        <begin position="5"/>
        <end position="82"/>
    </location>
</feature>
<dbReference type="PATRIC" id="fig|1423779.3.peg.1470"/>
<dbReference type="RefSeq" id="WP_003711775.1">
    <property type="nucleotide sequence ID" value="NZ_AZGE01000004.1"/>
</dbReference>
<proteinExistence type="inferred from homology"/>
<reference evidence="3 4" key="1">
    <citation type="journal article" date="2015" name="Genome Announc.">
        <title>Expanding the biotechnology potential of lactobacilli through comparative genomics of 213 strains and associated genera.</title>
        <authorList>
            <person name="Sun Z."/>
            <person name="Harris H.M."/>
            <person name="McCann A."/>
            <person name="Guo C."/>
            <person name="Argimon S."/>
            <person name="Zhang W."/>
            <person name="Yang X."/>
            <person name="Jeffery I.B."/>
            <person name="Cooney J.C."/>
            <person name="Kagawa T.F."/>
            <person name="Liu W."/>
            <person name="Song Y."/>
            <person name="Salvetti E."/>
            <person name="Wrobel A."/>
            <person name="Rasinkangas P."/>
            <person name="Parkhill J."/>
            <person name="Rea M.C."/>
            <person name="O'Sullivan O."/>
            <person name="Ritari J."/>
            <person name="Douillard F.P."/>
            <person name="Paul Ross R."/>
            <person name="Yang R."/>
            <person name="Briner A.E."/>
            <person name="Felis G.E."/>
            <person name="de Vos W.M."/>
            <person name="Barrangou R."/>
            <person name="Klaenhammer T.R."/>
            <person name="Caufield P.W."/>
            <person name="Cui Y."/>
            <person name="Zhang H."/>
            <person name="O'Toole P.W."/>
        </authorList>
    </citation>
    <scope>NUCLEOTIDE SEQUENCE [LARGE SCALE GENOMIC DNA]</scope>
    <source>
        <strain evidence="3 4">DSM 4864</strain>
    </source>
</reference>
<dbReference type="PANTHER" id="PTHR34477:SF1">
    <property type="entry name" value="UPF0213 PROTEIN YHBQ"/>
    <property type="match status" value="1"/>
</dbReference>
<comment type="similarity">
    <text evidence="1">Belongs to the UPF0213 family.</text>
</comment>
<protein>
    <submittedName>
        <fullName evidence="3">GIY-YIG catalytic domain protein</fullName>
    </submittedName>
</protein>
<name>A0A0R1WE26_9LACO</name>
<dbReference type="InterPro" id="IPR000305">
    <property type="entry name" value="GIY-YIG_endonuc"/>
</dbReference>
<evidence type="ECO:0000256" key="1">
    <source>
        <dbReference type="ARBA" id="ARBA00007435"/>
    </source>
</evidence>
<accession>A0A0R1WE26</accession>
<dbReference type="CDD" id="cd10456">
    <property type="entry name" value="GIY-YIG_UPF0213"/>
    <property type="match status" value="1"/>
</dbReference>
<evidence type="ECO:0000313" key="4">
    <source>
        <dbReference type="Proteomes" id="UP000050973"/>
    </source>
</evidence>
<dbReference type="AlphaFoldDB" id="A0A0R1WE26"/>
<sequence>MEKSKDYYIYVLYCADDSLYCGFTDNVARRFAAHQEFRGAKYTKVKSRHPLRLVYSERFSSKHDALSAEYHFKHQSRQKKLLYLSHHGVNLASFVRSRKFN</sequence>
<dbReference type="PROSITE" id="PS50164">
    <property type="entry name" value="GIY_YIG"/>
    <property type="match status" value="1"/>
</dbReference>
<dbReference type="Gene3D" id="3.40.1440.10">
    <property type="entry name" value="GIY-YIG endonuclease"/>
    <property type="match status" value="1"/>
</dbReference>
<organism evidence="3 4">
    <name type="scientific">Limosilactobacillus oris DSM 4864</name>
    <dbReference type="NCBI Taxonomy" id="1423779"/>
    <lineage>
        <taxon>Bacteria</taxon>
        <taxon>Bacillati</taxon>
        <taxon>Bacillota</taxon>
        <taxon>Bacilli</taxon>
        <taxon>Lactobacillales</taxon>
        <taxon>Lactobacillaceae</taxon>
        <taxon>Limosilactobacillus</taxon>
    </lineage>
</organism>
<dbReference type="SUPFAM" id="SSF82771">
    <property type="entry name" value="GIY-YIG endonuclease"/>
    <property type="match status" value="1"/>
</dbReference>
<dbReference type="GeneID" id="78173431"/>
<dbReference type="Pfam" id="PF01541">
    <property type="entry name" value="GIY-YIG"/>
    <property type="match status" value="1"/>
</dbReference>
<dbReference type="InterPro" id="IPR035901">
    <property type="entry name" value="GIY-YIG_endonuc_sf"/>
</dbReference>
<evidence type="ECO:0000259" key="2">
    <source>
        <dbReference type="PROSITE" id="PS50164"/>
    </source>
</evidence>